<proteinExistence type="predicted"/>
<name>A0AAE8MSN7_9PEZI</name>
<dbReference type="EMBL" id="ONZQ02000002">
    <property type="protein sequence ID" value="SPN98422.1"/>
    <property type="molecule type" value="Genomic_DNA"/>
</dbReference>
<sequence>MAPVRHTVMFSSSAKCSRCEYLGKECGEADFGGADAGQQLYELIAQDPLDIFAIKVQQRIARDDLAMALQISAITLADVDMEDNAESEYMLDALQSATDSAVPLARALDNTMDRALVKGVRHTVEAVSSLLDGVTTITQPQFAEDAAEIIGLV</sequence>
<reference evidence="1" key="1">
    <citation type="submission" date="2018-03" db="EMBL/GenBank/DDBJ databases">
        <authorList>
            <person name="Guldener U."/>
        </authorList>
    </citation>
    <scope>NUCLEOTIDE SEQUENCE</scope>
</reference>
<evidence type="ECO:0000313" key="1">
    <source>
        <dbReference type="EMBL" id="SPN98422.1"/>
    </source>
</evidence>
<dbReference type="Proteomes" id="UP001187682">
    <property type="component" value="Unassembled WGS sequence"/>
</dbReference>
<keyword evidence="2" id="KW-1185">Reference proteome</keyword>
<dbReference type="AlphaFoldDB" id="A0AAE8MSN7"/>
<comment type="caution">
    <text evidence="1">The sequence shown here is derived from an EMBL/GenBank/DDBJ whole genome shotgun (WGS) entry which is preliminary data.</text>
</comment>
<protein>
    <submittedName>
        <fullName evidence="1">Uncharacterized protein</fullName>
    </submittedName>
</protein>
<organism evidence="1 2">
    <name type="scientific">Cephalotrichum gorgonifer</name>
    <dbReference type="NCBI Taxonomy" id="2041049"/>
    <lineage>
        <taxon>Eukaryota</taxon>
        <taxon>Fungi</taxon>
        <taxon>Dikarya</taxon>
        <taxon>Ascomycota</taxon>
        <taxon>Pezizomycotina</taxon>
        <taxon>Sordariomycetes</taxon>
        <taxon>Hypocreomycetidae</taxon>
        <taxon>Microascales</taxon>
        <taxon>Microascaceae</taxon>
        <taxon>Cephalotrichum</taxon>
    </lineage>
</organism>
<accession>A0AAE8MSN7</accession>
<evidence type="ECO:0000313" key="2">
    <source>
        <dbReference type="Proteomes" id="UP001187682"/>
    </source>
</evidence>
<gene>
    <name evidence="1" type="ORF">DNG_01467</name>
</gene>